<organism evidence="2 3">
    <name type="scientific">Chenggangzhangella methanolivorans</name>
    <dbReference type="NCBI Taxonomy" id="1437009"/>
    <lineage>
        <taxon>Bacteria</taxon>
        <taxon>Pseudomonadati</taxon>
        <taxon>Pseudomonadota</taxon>
        <taxon>Alphaproteobacteria</taxon>
        <taxon>Hyphomicrobiales</taxon>
        <taxon>Methylopilaceae</taxon>
        <taxon>Chenggangzhangella</taxon>
    </lineage>
</organism>
<evidence type="ECO:0000313" key="3">
    <source>
        <dbReference type="Proteomes" id="UP000825701"/>
    </source>
</evidence>
<accession>A0A9E6R5J8</accession>
<evidence type="ECO:0000313" key="2">
    <source>
        <dbReference type="EMBL" id="QZN98254.1"/>
    </source>
</evidence>
<dbReference type="EMBL" id="CP081869">
    <property type="protein sequence ID" value="QZN98254.1"/>
    <property type="molecule type" value="Genomic_DNA"/>
</dbReference>
<dbReference type="KEGG" id="cmet:K6K41_13930"/>
<feature type="region of interest" description="Disordered" evidence="1">
    <location>
        <begin position="484"/>
        <end position="520"/>
    </location>
</feature>
<feature type="region of interest" description="Disordered" evidence="1">
    <location>
        <begin position="1"/>
        <end position="33"/>
    </location>
</feature>
<name>A0A9E6R5J8_9HYPH</name>
<reference evidence="2" key="1">
    <citation type="submission" date="2021-08" db="EMBL/GenBank/DDBJ databases">
        <authorList>
            <person name="Zhang H."/>
            <person name="Xu M."/>
            <person name="Yu Z."/>
            <person name="Yang L."/>
            <person name="Cai Y."/>
        </authorList>
    </citation>
    <scope>NUCLEOTIDE SEQUENCE</scope>
    <source>
        <strain evidence="2">CHL1</strain>
    </source>
</reference>
<feature type="compositionally biased region" description="Low complexity" evidence="1">
    <location>
        <begin position="495"/>
        <end position="505"/>
    </location>
</feature>
<gene>
    <name evidence="2" type="ORF">K6K41_13930</name>
</gene>
<keyword evidence="3" id="KW-1185">Reference proteome</keyword>
<protein>
    <submittedName>
        <fullName evidence="2">Uncharacterized protein</fullName>
    </submittedName>
</protein>
<evidence type="ECO:0000256" key="1">
    <source>
        <dbReference type="SAM" id="MobiDB-lite"/>
    </source>
</evidence>
<dbReference type="Proteomes" id="UP000825701">
    <property type="component" value="Chromosome"/>
</dbReference>
<feature type="compositionally biased region" description="Basic and acidic residues" evidence="1">
    <location>
        <begin position="14"/>
        <end position="28"/>
    </location>
</feature>
<feature type="region of interest" description="Disordered" evidence="1">
    <location>
        <begin position="219"/>
        <end position="239"/>
    </location>
</feature>
<proteinExistence type="predicted"/>
<dbReference type="RefSeq" id="WP_261401156.1">
    <property type="nucleotide sequence ID" value="NZ_CP081869.1"/>
</dbReference>
<sequence>MADPVKDPAAWQREATERAKQAGKEPGLRDGSFGINPEAPIVGALQAVFQTRDFLFGATPKAEQSSLRRGVDDWTEHAPGLEKAAASLSQFGVGMLGAGKLAATGKVLPWFGKLNVAGKGAKVAAETAKAAAVGAVAFDPYEDRLSNMVQGTALANPVTGFLAADPSDSRAVGRMKAALESIGLDAALIGTFVGGVQVWKHLKAGDTEAAAKWTARLDKEQQGPEAVDLTQDAPRSPEAAETIAADVQPQHMTGGPEAAPTVSAPEGREVQVSGEQVDAATPQVTPPQRDILDVRTKTPEGSAVDGVDTPEQGVAQAGVGLPAPAYKAPSLDGFNAERLLTKLKADTDAIETAGSFTDAVAAGHNFAKGEQLPMQWLSEGSPERDLFVRRSVEAVNARIQKQRGGKGVNANDWAVQTDGELLRTVGQFARAYNESPDAILGALQQAARTAVGLPAQLEVGIMLTNKLKLEADRMASRIQLGDLTPWGGDRAKALGSSTSSSGPTGRRWATPSPSGRPAAG</sequence>
<dbReference type="AlphaFoldDB" id="A0A9E6R5J8"/>